<dbReference type="Proteomes" id="UP000290365">
    <property type="component" value="Chromosome"/>
</dbReference>
<dbReference type="SUPFAM" id="SSF117916">
    <property type="entry name" value="Fe-S cluster assembly (FSCA) domain-like"/>
    <property type="match status" value="1"/>
</dbReference>
<keyword evidence="3" id="KW-1185">Reference proteome</keyword>
<dbReference type="OrthoDB" id="153551at2"/>
<dbReference type="InterPro" id="IPR002744">
    <property type="entry name" value="MIP18-like"/>
</dbReference>
<feature type="domain" description="MIP18 family-like" evidence="1">
    <location>
        <begin position="6"/>
        <end position="78"/>
    </location>
</feature>
<reference evidence="2 3" key="1">
    <citation type="submission" date="2019-01" db="EMBL/GenBank/DDBJ databases">
        <title>Ktedonosporobacter rubrisoli SCAWS-G2.</title>
        <authorList>
            <person name="Huang Y."/>
            <person name="Yan B."/>
        </authorList>
    </citation>
    <scope>NUCLEOTIDE SEQUENCE [LARGE SCALE GENOMIC DNA]</scope>
    <source>
        <strain evidence="2 3">SCAWS-G2</strain>
    </source>
</reference>
<organism evidence="2 3">
    <name type="scientific">Ktedonosporobacter rubrisoli</name>
    <dbReference type="NCBI Taxonomy" id="2509675"/>
    <lineage>
        <taxon>Bacteria</taxon>
        <taxon>Bacillati</taxon>
        <taxon>Chloroflexota</taxon>
        <taxon>Ktedonobacteria</taxon>
        <taxon>Ktedonobacterales</taxon>
        <taxon>Ktedonosporobacteraceae</taxon>
        <taxon>Ktedonosporobacter</taxon>
    </lineage>
</organism>
<gene>
    <name evidence="2" type="ORF">EPA93_11975</name>
</gene>
<dbReference type="InterPro" id="IPR034904">
    <property type="entry name" value="FSCA_dom_sf"/>
</dbReference>
<evidence type="ECO:0000313" key="2">
    <source>
        <dbReference type="EMBL" id="QBD76680.1"/>
    </source>
</evidence>
<protein>
    <submittedName>
        <fullName evidence="2">Iron-sulfur cluster assembly protein</fullName>
    </submittedName>
</protein>
<accession>A0A4P6JNJ6</accession>
<proteinExistence type="predicted"/>
<dbReference type="EMBL" id="CP035758">
    <property type="protein sequence ID" value="QBD76680.1"/>
    <property type="molecule type" value="Genomic_DNA"/>
</dbReference>
<dbReference type="KEGG" id="kbs:EPA93_11975"/>
<sequence length="99" mass="10984">MTIDAQAVRAAAGSTRDPEIRRSLAEMGLLDEVEIFGSRVVVHFHLTSPLCPSRFATSIGRELRRRVEAVPGVTSCEVVLRDHFLGDKIQELINARGRK</sequence>
<dbReference type="Gene3D" id="3.30.300.130">
    <property type="entry name" value="Fe-S cluster assembly (FSCA)"/>
    <property type="match status" value="1"/>
</dbReference>
<evidence type="ECO:0000259" key="1">
    <source>
        <dbReference type="Pfam" id="PF01883"/>
    </source>
</evidence>
<dbReference type="RefSeq" id="WP_129887691.1">
    <property type="nucleotide sequence ID" value="NZ_CP035758.1"/>
</dbReference>
<evidence type="ECO:0000313" key="3">
    <source>
        <dbReference type="Proteomes" id="UP000290365"/>
    </source>
</evidence>
<name>A0A4P6JNJ6_KTERU</name>
<dbReference type="AlphaFoldDB" id="A0A4P6JNJ6"/>
<dbReference type="Pfam" id="PF01883">
    <property type="entry name" value="FeS_assembly_P"/>
    <property type="match status" value="1"/>
</dbReference>